<accession>A0A2T5B7K5</accession>
<evidence type="ECO:0008006" key="4">
    <source>
        <dbReference type="Google" id="ProtNLM"/>
    </source>
</evidence>
<dbReference type="Proteomes" id="UP000241247">
    <property type="component" value="Unassembled WGS sequence"/>
</dbReference>
<name>A0A2T5B7K5_MYCDI</name>
<dbReference type="OrthoDB" id="7959514at2"/>
<keyword evidence="1" id="KW-0812">Transmembrane</keyword>
<evidence type="ECO:0000313" key="3">
    <source>
        <dbReference type="Proteomes" id="UP000241247"/>
    </source>
</evidence>
<dbReference type="RefSeq" id="WP_108002725.1">
    <property type="nucleotide sequence ID" value="NZ_JBHEEX010000011.1"/>
</dbReference>
<sequence>MQAASKQHPREPATEALLCPRFLRRLAFAIAVLAGATIALSIGGRMLGERIALAGHSESSEIQEILIGEDHLRLPANVIRFDEQRRNGQTDRLDLYLTWPEMEGYSNRNRLRFNDVGQPESLLFLQLSQSTMSRDMSGRVQPIYTHLFAGEPEAGPAGLTLRRLRPGSGYEQEALLLGALPDGATYAVRCLIPGSDQASTGADCQRDIHIGDDLSLLYRFSSRLLPQWQAMEQSVRSYMQHALTERESPLPRTNRR</sequence>
<evidence type="ECO:0000256" key="1">
    <source>
        <dbReference type="SAM" id="Phobius"/>
    </source>
</evidence>
<organism evidence="2 3">
    <name type="scientific">Mycoplana dimorpha</name>
    <dbReference type="NCBI Taxonomy" id="28320"/>
    <lineage>
        <taxon>Bacteria</taxon>
        <taxon>Pseudomonadati</taxon>
        <taxon>Pseudomonadota</taxon>
        <taxon>Alphaproteobacteria</taxon>
        <taxon>Hyphomicrobiales</taxon>
        <taxon>Rhizobiaceae</taxon>
        <taxon>Mycoplana</taxon>
    </lineage>
</organism>
<comment type="caution">
    <text evidence="2">The sequence shown here is derived from an EMBL/GenBank/DDBJ whole genome shotgun (WGS) entry which is preliminary data.</text>
</comment>
<gene>
    <name evidence="2" type="ORF">C7449_10422</name>
</gene>
<proteinExistence type="predicted"/>
<dbReference type="EMBL" id="PZZZ01000004">
    <property type="protein sequence ID" value="PTM94959.1"/>
    <property type="molecule type" value="Genomic_DNA"/>
</dbReference>
<evidence type="ECO:0000313" key="2">
    <source>
        <dbReference type="EMBL" id="PTM94959.1"/>
    </source>
</evidence>
<reference evidence="2 3" key="1">
    <citation type="submission" date="2018-04" db="EMBL/GenBank/DDBJ databases">
        <title>Genomic Encyclopedia of Type Strains, Phase IV (KMG-IV): sequencing the most valuable type-strain genomes for metagenomic binning, comparative biology and taxonomic classification.</title>
        <authorList>
            <person name="Goeker M."/>
        </authorList>
    </citation>
    <scope>NUCLEOTIDE SEQUENCE [LARGE SCALE GENOMIC DNA]</scope>
    <source>
        <strain evidence="2 3">DSM 7138</strain>
    </source>
</reference>
<keyword evidence="3" id="KW-1185">Reference proteome</keyword>
<keyword evidence="1" id="KW-1133">Transmembrane helix</keyword>
<protein>
    <recommendedName>
        <fullName evidence="4">Transmembrane anchored protein</fullName>
    </recommendedName>
</protein>
<keyword evidence="1" id="KW-0472">Membrane</keyword>
<dbReference type="AlphaFoldDB" id="A0A2T5B7K5"/>
<feature type="transmembrane region" description="Helical" evidence="1">
    <location>
        <begin position="22"/>
        <end position="42"/>
    </location>
</feature>